<dbReference type="GeneID" id="115267345"/>
<reference evidence="1" key="2">
    <citation type="submission" date="2025-05" db="UniProtKB">
        <authorList>
            <consortium name="EnsemblMetazoa"/>
        </authorList>
    </citation>
    <scope>IDENTIFICATION</scope>
    <source>
        <strain evidence="1">Foshan</strain>
    </source>
</reference>
<proteinExistence type="predicted"/>
<name>A0ABM1YK71_AEDAL</name>
<organism evidence="1 2">
    <name type="scientific">Aedes albopictus</name>
    <name type="common">Asian tiger mosquito</name>
    <name type="synonym">Stegomyia albopicta</name>
    <dbReference type="NCBI Taxonomy" id="7160"/>
    <lineage>
        <taxon>Eukaryota</taxon>
        <taxon>Metazoa</taxon>
        <taxon>Ecdysozoa</taxon>
        <taxon>Arthropoda</taxon>
        <taxon>Hexapoda</taxon>
        <taxon>Insecta</taxon>
        <taxon>Pterygota</taxon>
        <taxon>Neoptera</taxon>
        <taxon>Endopterygota</taxon>
        <taxon>Diptera</taxon>
        <taxon>Nematocera</taxon>
        <taxon>Culicoidea</taxon>
        <taxon>Culicidae</taxon>
        <taxon>Culicinae</taxon>
        <taxon>Aedini</taxon>
        <taxon>Aedes</taxon>
        <taxon>Stegomyia</taxon>
    </lineage>
</organism>
<dbReference type="Proteomes" id="UP000069940">
    <property type="component" value="Unassembled WGS sequence"/>
</dbReference>
<protein>
    <submittedName>
        <fullName evidence="1">Uncharacterized protein</fullName>
    </submittedName>
</protein>
<accession>A0ABM1YK71</accession>
<dbReference type="RefSeq" id="XP_029730127.2">
    <property type="nucleotide sequence ID" value="XM_029874267.2"/>
</dbReference>
<keyword evidence="2" id="KW-1185">Reference proteome</keyword>
<evidence type="ECO:0000313" key="2">
    <source>
        <dbReference type="Proteomes" id="UP000069940"/>
    </source>
</evidence>
<reference evidence="2" key="1">
    <citation type="journal article" date="2015" name="Proc. Natl. Acad. Sci. U.S.A.">
        <title>Genome sequence of the Asian Tiger mosquito, Aedes albopictus, reveals insights into its biology, genetics, and evolution.</title>
        <authorList>
            <person name="Chen X.G."/>
            <person name="Jiang X."/>
            <person name="Gu J."/>
            <person name="Xu M."/>
            <person name="Wu Y."/>
            <person name="Deng Y."/>
            <person name="Zhang C."/>
            <person name="Bonizzoni M."/>
            <person name="Dermauw W."/>
            <person name="Vontas J."/>
            <person name="Armbruster P."/>
            <person name="Huang X."/>
            <person name="Yang Y."/>
            <person name="Zhang H."/>
            <person name="He W."/>
            <person name="Peng H."/>
            <person name="Liu Y."/>
            <person name="Wu K."/>
            <person name="Chen J."/>
            <person name="Lirakis M."/>
            <person name="Topalis P."/>
            <person name="Van Leeuwen T."/>
            <person name="Hall A.B."/>
            <person name="Jiang X."/>
            <person name="Thorpe C."/>
            <person name="Mueller R.L."/>
            <person name="Sun C."/>
            <person name="Waterhouse R.M."/>
            <person name="Yan G."/>
            <person name="Tu Z.J."/>
            <person name="Fang X."/>
            <person name="James A.A."/>
        </authorList>
    </citation>
    <scope>NUCLEOTIDE SEQUENCE [LARGE SCALE GENOMIC DNA]</scope>
    <source>
        <strain evidence="2">Foshan</strain>
    </source>
</reference>
<dbReference type="SUPFAM" id="SSF53098">
    <property type="entry name" value="Ribonuclease H-like"/>
    <property type="match status" value="1"/>
</dbReference>
<sequence length="260" mass="30385">MVLELIKFFSVTCDNGANMVATVRELKQEVELLSNDFDNVIEMEKQDNESHEFTAALSNELSENLNLVRCAVHTLQLAILDVVNKSDASVKIVTDIAKKCKHVKYTLSFNTANISYPPVWGITRWCGIYEMNQSFVDNEHFFKELAQQFPELELGETWDFIRIYQQAFKPLYLCNKNMQARHVSLPDFYLQWLMAIMEVRKMKQNRFSEPLQEALTKRLQNLLKSRAFKIALYLDPRLNYMGSKLFSSEEKEQIQVITYL</sequence>
<dbReference type="EnsemblMetazoa" id="AALFPA23_009917.R13739">
    <property type="protein sequence ID" value="AALFPA23_009917.P13739"/>
    <property type="gene ID" value="AALFPA23_009917"/>
</dbReference>
<dbReference type="InterPro" id="IPR012337">
    <property type="entry name" value="RNaseH-like_sf"/>
</dbReference>
<evidence type="ECO:0000313" key="1">
    <source>
        <dbReference type="EnsemblMetazoa" id="AALFPA23_009917.P13739"/>
    </source>
</evidence>